<name>A0A0A9FLB8_ARUDO</name>
<reference evidence="1" key="1">
    <citation type="submission" date="2014-09" db="EMBL/GenBank/DDBJ databases">
        <authorList>
            <person name="Magalhaes I.L.F."/>
            <person name="Oliveira U."/>
            <person name="Santos F.R."/>
            <person name="Vidigal T.H.D.A."/>
            <person name="Brescovit A.D."/>
            <person name="Santos A.J."/>
        </authorList>
    </citation>
    <scope>NUCLEOTIDE SEQUENCE</scope>
    <source>
        <tissue evidence="1">Shoot tissue taken approximately 20 cm above the soil surface</tissue>
    </source>
</reference>
<organism evidence="1">
    <name type="scientific">Arundo donax</name>
    <name type="common">Giant reed</name>
    <name type="synonym">Donax arundinaceus</name>
    <dbReference type="NCBI Taxonomy" id="35708"/>
    <lineage>
        <taxon>Eukaryota</taxon>
        <taxon>Viridiplantae</taxon>
        <taxon>Streptophyta</taxon>
        <taxon>Embryophyta</taxon>
        <taxon>Tracheophyta</taxon>
        <taxon>Spermatophyta</taxon>
        <taxon>Magnoliopsida</taxon>
        <taxon>Liliopsida</taxon>
        <taxon>Poales</taxon>
        <taxon>Poaceae</taxon>
        <taxon>PACMAD clade</taxon>
        <taxon>Arundinoideae</taxon>
        <taxon>Arundineae</taxon>
        <taxon>Arundo</taxon>
    </lineage>
</organism>
<protein>
    <submittedName>
        <fullName evidence="1">Uncharacterized protein</fullName>
    </submittedName>
</protein>
<dbReference type="AlphaFoldDB" id="A0A0A9FLB8"/>
<evidence type="ECO:0000313" key="1">
    <source>
        <dbReference type="EMBL" id="JAE10941.1"/>
    </source>
</evidence>
<sequence length="65" mass="7766">MLYFSISHLQQYLSNILCRVLIGRCTNPHVFELLLWHLAYLIFFQLECSYSHHSRSNILTACLFF</sequence>
<proteinExistence type="predicted"/>
<reference evidence="1" key="2">
    <citation type="journal article" date="2015" name="Data Brief">
        <title>Shoot transcriptome of the giant reed, Arundo donax.</title>
        <authorList>
            <person name="Barrero R.A."/>
            <person name="Guerrero F.D."/>
            <person name="Moolhuijzen P."/>
            <person name="Goolsby J.A."/>
            <person name="Tidwell J."/>
            <person name="Bellgard S.E."/>
            <person name="Bellgard M.I."/>
        </authorList>
    </citation>
    <scope>NUCLEOTIDE SEQUENCE</scope>
    <source>
        <tissue evidence="1">Shoot tissue taken approximately 20 cm above the soil surface</tissue>
    </source>
</reference>
<dbReference type="EMBL" id="GBRH01186955">
    <property type="protein sequence ID" value="JAE10941.1"/>
    <property type="molecule type" value="Transcribed_RNA"/>
</dbReference>
<accession>A0A0A9FLB8</accession>